<keyword evidence="3" id="KW-1185">Reference proteome</keyword>
<dbReference type="PANTHER" id="PTHR31149">
    <property type="entry name" value="EXPRESSED PROTEIN"/>
    <property type="match status" value="1"/>
</dbReference>
<dbReference type="InterPro" id="IPR055474">
    <property type="entry name" value="DUF7046"/>
</dbReference>
<sequence>LKDGTRHSIEGATTSDYVVTADDVDTLLAVDCTPMDDNGRQVGNLVMEFANNANKITCDPELQNDVNICISRGRADFDVFVLMYSPEEWEHATLVLRRTGYQVNLSRKDEILIDEKYSPNVQIKIPIGRTTQFILVSSRGVNLPFNTQGITEPSTEDNDIRLRDLTVLVFRAFQNKVYLTFCVRYMVCVKLSVPFSFL</sequence>
<reference evidence="3" key="2">
    <citation type="journal article" date="2017" name="Nat. Plants">
        <title>The Aegilops tauschii genome reveals multiple impacts of transposons.</title>
        <authorList>
            <person name="Zhao G."/>
            <person name="Zou C."/>
            <person name="Li K."/>
            <person name="Wang K."/>
            <person name="Li T."/>
            <person name="Gao L."/>
            <person name="Zhang X."/>
            <person name="Wang H."/>
            <person name="Yang Z."/>
            <person name="Liu X."/>
            <person name="Jiang W."/>
            <person name="Mao L."/>
            <person name="Kong X."/>
            <person name="Jiao Y."/>
            <person name="Jia J."/>
        </authorList>
    </citation>
    <scope>NUCLEOTIDE SEQUENCE [LARGE SCALE GENOMIC DNA]</scope>
    <source>
        <strain evidence="3">cv. AL8/78</strain>
    </source>
</reference>
<dbReference type="Proteomes" id="UP000015105">
    <property type="component" value="Chromosome 7D"/>
</dbReference>
<dbReference type="PANTHER" id="PTHR31149:SF7">
    <property type="entry name" value="EXPRESSED PROTEIN"/>
    <property type="match status" value="1"/>
</dbReference>
<reference evidence="2" key="5">
    <citation type="journal article" date="2021" name="G3 (Bethesda)">
        <title>Aegilops tauschii genome assembly Aet v5.0 features greater sequence contiguity and improved annotation.</title>
        <authorList>
            <person name="Wang L."/>
            <person name="Zhu T."/>
            <person name="Rodriguez J.C."/>
            <person name="Deal K.R."/>
            <person name="Dubcovsky J."/>
            <person name="McGuire P.E."/>
            <person name="Lux T."/>
            <person name="Spannagl M."/>
            <person name="Mayer K.F.X."/>
            <person name="Baldrich P."/>
            <person name="Meyers B.C."/>
            <person name="Huo N."/>
            <person name="Gu Y.Q."/>
            <person name="Zhou H."/>
            <person name="Devos K.M."/>
            <person name="Bennetzen J.L."/>
            <person name="Unver T."/>
            <person name="Budak H."/>
            <person name="Gulick P.J."/>
            <person name="Galiba G."/>
            <person name="Kalapos B."/>
            <person name="Nelson D.R."/>
            <person name="Li P."/>
            <person name="You F.M."/>
            <person name="Luo M.C."/>
            <person name="Dvorak J."/>
        </authorList>
    </citation>
    <scope>NUCLEOTIDE SEQUENCE [LARGE SCALE GENOMIC DNA]</scope>
    <source>
        <strain evidence="2">cv. AL8/78</strain>
    </source>
</reference>
<evidence type="ECO:0000313" key="3">
    <source>
        <dbReference type="Proteomes" id="UP000015105"/>
    </source>
</evidence>
<dbReference type="Pfam" id="PF23080">
    <property type="entry name" value="DUF7046"/>
    <property type="match status" value="1"/>
</dbReference>
<name>A0A453T3Y4_AEGTS</name>
<dbReference type="GO" id="GO:0005886">
    <property type="term" value="C:plasma membrane"/>
    <property type="evidence" value="ECO:0007669"/>
    <property type="project" value="TreeGrafter"/>
</dbReference>
<reference evidence="3" key="1">
    <citation type="journal article" date="2014" name="Science">
        <title>Ancient hybridizations among the ancestral genomes of bread wheat.</title>
        <authorList>
            <consortium name="International Wheat Genome Sequencing Consortium,"/>
            <person name="Marcussen T."/>
            <person name="Sandve S.R."/>
            <person name="Heier L."/>
            <person name="Spannagl M."/>
            <person name="Pfeifer M."/>
            <person name="Jakobsen K.S."/>
            <person name="Wulff B.B."/>
            <person name="Steuernagel B."/>
            <person name="Mayer K.F."/>
            <person name="Olsen O.A."/>
        </authorList>
    </citation>
    <scope>NUCLEOTIDE SEQUENCE [LARGE SCALE GENOMIC DNA]</scope>
    <source>
        <strain evidence="3">cv. AL8/78</strain>
    </source>
</reference>
<organism evidence="2 3">
    <name type="scientific">Aegilops tauschii subsp. strangulata</name>
    <name type="common">Goatgrass</name>
    <dbReference type="NCBI Taxonomy" id="200361"/>
    <lineage>
        <taxon>Eukaryota</taxon>
        <taxon>Viridiplantae</taxon>
        <taxon>Streptophyta</taxon>
        <taxon>Embryophyta</taxon>
        <taxon>Tracheophyta</taxon>
        <taxon>Spermatophyta</taxon>
        <taxon>Magnoliopsida</taxon>
        <taxon>Liliopsida</taxon>
        <taxon>Poales</taxon>
        <taxon>Poaceae</taxon>
        <taxon>BOP clade</taxon>
        <taxon>Pooideae</taxon>
        <taxon>Triticodae</taxon>
        <taxon>Triticeae</taxon>
        <taxon>Triticinae</taxon>
        <taxon>Aegilops</taxon>
    </lineage>
</organism>
<accession>A0A453T3Y4</accession>
<feature type="domain" description="DUF7046" evidence="1">
    <location>
        <begin position="88"/>
        <end position="176"/>
    </location>
</feature>
<evidence type="ECO:0000313" key="2">
    <source>
        <dbReference type="EnsemblPlants" id="AET7Gv21222700.21"/>
    </source>
</evidence>
<proteinExistence type="predicted"/>
<dbReference type="AlphaFoldDB" id="A0A453T3Y4"/>
<evidence type="ECO:0000259" key="1">
    <source>
        <dbReference type="Pfam" id="PF23080"/>
    </source>
</evidence>
<dbReference type="Gramene" id="AET7Gv21222700.21">
    <property type="protein sequence ID" value="AET7Gv21222700.21"/>
    <property type="gene ID" value="AET7Gv21222700"/>
</dbReference>
<reference evidence="2" key="4">
    <citation type="submission" date="2019-03" db="UniProtKB">
        <authorList>
            <consortium name="EnsemblPlants"/>
        </authorList>
    </citation>
    <scope>IDENTIFICATION</scope>
</reference>
<dbReference type="EnsemblPlants" id="AET7Gv21222700.21">
    <property type="protein sequence ID" value="AET7Gv21222700.21"/>
    <property type="gene ID" value="AET7Gv21222700"/>
</dbReference>
<reference evidence="2" key="3">
    <citation type="journal article" date="2017" name="Nature">
        <title>Genome sequence of the progenitor of the wheat D genome Aegilops tauschii.</title>
        <authorList>
            <person name="Luo M.C."/>
            <person name="Gu Y.Q."/>
            <person name="Puiu D."/>
            <person name="Wang H."/>
            <person name="Twardziok S.O."/>
            <person name="Deal K.R."/>
            <person name="Huo N."/>
            <person name="Zhu T."/>
            <person name="Wang L."/>
            <person name="Wang Y."/>
            <person name="McGuire P.E."/>
            <person name="Liu S."/>
            <person name="Long H."/>
            <person name="Ramasamy R.K."/>
            <person name="Rodriguez J.C."/>
            <person name="Van S.L."/>
            <person name="Yuan L."/>
            <person name="Wang Z."/>
            <person name="Xia Z."/>
            <person name="Xiao L."/>
            <person name="Anderson O.D."/>
            <person name="Ouyang S."/>
            <person name="Liang Y."/>
            <person name="Zimin A.V."/>
            <person name="Pertea G."/>
            <person name="Qi P."/>
            <person name="Bennetzen J.L."/>
            <person name="Dai X."/>
            <person name="Dawson M.W."/>
            <person name="Muller H.G."/>
            <person name="Kugler K."/>
            <person name="Rivarola-Duarte L."/>
            <person name="Spannagl M."/>
            <person name="Mayer K.F.X."/>
            <person name="Lu F.H."/>
            <person name="Bevan M.W."/>
            <person name="Leroy P."/>
            <person name="Li P."/>
            <person name="You F.M."/>
            <person name="Sun Q."/>
            <person name="Liu Z."/>
            <person name="Lyons E."/>
            <person name="Wicker T."/>
            <person name="Salzberg S.L."/>
            <person name="Devos K.M."/>
            <person name="Dvorak J."/>
        </authorList>
    </citation>
    <scope>NUCLEOTIDE SEQUENCE [LARGE SCALE GENOMIC DNA]</scope>
    <source>
        <strain evidence="2">cv. AL8/78</strain>
    </source>
</reference>
<protein>
    <recommendedName>
        <fullName evidence="1">DUF7046 domain-containing protein</fullName>
    </recommendedName>
</protein>